<dbReference type="Proteomes" id="UP001221413">
    <property type="component" value="Unassembled WGS sequence"/>
</dbReference>
<dbReference type="EMBL" id="JAQGDS010000003">
    <property type="protein sequence ID" value="KAJ6262675.1"/>
    <property type="molecule type" value="Genomic_DNA"/>
</dbReference>
<evidence type="ECO:0000313" key="1">
    <source>
        <dbReference type="EMBL" id="KAJ6262675.1"/>
    </source>
</evidence>
<evidence type="ECO:0000313" key="2">
    <source>
        <dbReference type="Proteomes" id="UP001221413"/>
    </source>
</evidence>
<keyword evidence="2" id="KW-1185">Reference proteome</keyword>
<organism evidence="1 2">
    <name type="scientific">Drechslerella dactyloides</name>
    <name type="common">Nematode-trapping fungus</name>
    <name type="synonym">Arthrobotrys dactyloides</name>
    <dbReference type="NCBI Taxonomy" id="74499"/>
    <lineage>
        <taxon>Eukaryota</taxon>
        <taxon>Fungi</taxon>
        <taxon>Dikarya</taxon>
        <taxon>Ascomycota</taxon>
        <taxon>Pezizomycotina</taxon>
        <taxon>Orbiliomycetes</taxon>
        <taxon>Orbiliales</taxon>
        <taxon>Orbiliaceae</taxon>
        <taxon>Drechslerella</taxon>
    </lineage>
</organism>
<sequence length="95" mass="10276">MDIGLGTHLRPHRPIFDSASDVLWSLAELPGIAQVSSIESIEHSSELGQRTCTNLCVPLISRCQQAVLEDFNPSLVLLGLEQSHGSLEATVDARP</sequence>
<dbReference type="AlphaFoldDB" id="A0AAD6NLT5"/>
<proteinExistence type="predicted"/>
<protein>
    <submittedName>
        <fullName evidence="1">Uncharacterized protein</fullName>
    </submittedName>
</protein>
<reference evidence="1" key="1">
    <citation type="submission" date="2023-01" db="EMBL/GenBank/DDBJ databases">
        <title>The chitinases involved in constricting ring structure development in the nematode-trapping fungus Drechslerella dactyloides.</title>
        <authorList>
            <person name="Wang R."/>
            <person name="Zhang L."/>
            <person name="Tang P."/>
            <person name="Li S."/>
            <person name="Liang L."/>
        </authorList>
    </citation>
    <scope>NUCLEOTIDE SEQUENCE</scope>
    <source>
        <strain evidence="1">YMF1.00031</strain>
    </source>
</reference>
<name>A0AAD6NLT5_DREDA</name>
<comment type="caution">
    <text evidence="1">The sequence shown here is derived from an EMBL/GenBank/DDBJ whole genome shotgun (WGS) entry which is preliminary data.</text>
</comment>
<accession>A0AAD6NLT5</accession>
<gene>
    <name evidence="1" type="ORF">Dda_3487</name>
</gene>